<dbReference type="EMBL" id="UHAQ01000003">
    <property type="protein sequence ID" value="SUK89618.1"/>
    <property type="molecule type" value="Genomic_DNA"/>
</dbReference>
<reference evidence="1 2" key="1">
    <citation type="submission" date="2018-06" db="EMBL/GenBank/DDBJ databases">
        <authorList>
            <consortium name="Pathogen Informatics"/>
            <person name="Doyle S."/>
        </authorList>
    </citation>
    <scope>NUCLEOTIDE SEQUENCE [LARGE SCALE GENOMIC DNA]</scope>
    <source>
        <strain evidence="1 2">NCTC5664</strain>
    </source>
</reference>
<name>A0A380E317_STAAU</name>
<evidence type="ECO:0000313" key="2">
    <source>
        <dbReference type="Proteomes" id="UP000254502"/>
    </source>
</evidence>
<gene>
    <name evidence="1" type="primary">queE_3</name>
    <name evidence="1" type="ORF">NCTC5664_03044</name>
</gene>
<organism evidence="1 2">
    <name type="scientific">Staphylococcus aureus</name>
    <dbReference type="NCBI Taxonomy" id="1280"/>
    <lineage>
        <taxon>Bacteria</taxon>
        <taxon>Bacillati</taxon>
        <taxon>Bacillota</taxon>
        <taxon>Bacilli</taxon>
        <taxon>Bacillales</taxon>
        <taxon>Staphylococcaceae</taxon>
        <taxon>Staphylococcus</taxon>
    </lineage>
</organism>
<proteinExistence type="predicted"/>
<dbReference type="Proteomes" id="UP000254502">
    <property type="component" value="Unassembled WGS sequence"/>
</dbReference>
<evidence type="ECO:0000313" key="1">
    <source>
        <dbReference type="EMBL" id="SUK89618.1"/>
    </source>
</evidence>
<dbReference type="AlphaFoldDB" id="A0A380E317"/>
<sequence length="71" mass="8010">MTYFKIKVFSSALETQGSKFQPWMTQIDDLTISPKPPSSTMTPDLKKLDEVITQCVPSSLNLKVVVFDDKD</sequence>
<dbReference type="GO" id="GO:0016829">
    <property type="term" value="F:lyase activity"/>
    <property type="evidence" value="ECO:0007669"/>
    <property type="project" value="UniProtKB-KW"/>
</dbReference>
<protein>
    <submittedName>
        <fullName evidence="1">Queuosine Biosynthesis QueE Radical SAM</fullName>
        <ecNumber evidence="1">4.3.99.-</ecNumber>
    </submittedName>
</protein>
<accession>A0A380E317</accession>
<dbReference type="EC" id="4.3.99.-" evidence="1"/>
<keyword evidence="1" id="KW-0456">Lyase</keyword>